<protein>
    <submittedName>
        <fullName evidence="1">Uncharacterized protein</fullName>
    </submittedName>
</protein>
<organism evidence="1 2">
    <name type="scientific">Virgibacillus natechei</name>
    <dbReference type="NCBI Taxonomy" id="1216297"/>
    <lineage>
        <taxon>Bacteria</taxon>
        <taxon>Bacillati</taxon>
        <taxon>Bacillota</taxon>
        <taxon>Bacilli</taxon>
        <taxon>Bacillales</taxon>
        <taxon>Bacillaceae</taxon>
        <taxon>Virgibacillus</taxon>
    </lineage>
</organism>
<name>A0ABS4IIH0_9BACI</name>
<reference evidence="1 2" key="1">
    <citation type="submission" date="2021-03" db="EMBL/GenBank/DDBJ databases">
        <title>Genomic Encyclopedia of Type Strains, Phase IV (KMG-IV): sequencing the most valuable type-strain genomes for metagenomic binning, comparative biology and taxonomic classification.</title>
        <authorList>
            <person name="Goeker M."/>
        </authorList>
    </citation>
    <scope>NUCLEOTIDE SEQUENCE [LARGE SCALE GENOMIC DNA]</scope>
    <source>
        <strain evidence="1 2">DSM 25609</strain>
    </source>
</reference>
<gene>
    <name evidence="1" type="ORF">J2Z83_002904</name>
</gene>
<accession>A0ABS4IIH0</accession>
<evidence type="ECO:0000313" key="1">
    <source>
        <dbReference type="EMBL" id="MBP1970768.1"/>
    </source>
</evidence>
<sequence>MPLLDEERLTAVLTHYLNELKQKRNNATSTDAIVFYQDNFGLISSYVADEQTN</sequence>
<proteinExistence type="predicted"/>
<dbReference type="Proteomes" id="UP001519345">
    <property type="component" value="Unassembled WGS sequence"/>
</dbReference>
<evidence type="ECO:0000313" key="2">
    <source>
        <dbReference type="Proteomes" id="UP001519345"/>
    </source>
</evidence>
<dbReference type="EMBL" id="JAGGKX010000017">
    <property type="protein sequence ID" value="MBP1970768.1"/>
    <property type="molecule type" value="Genomic_DNA"/>
</dbReference>
<comment type="caution">
    <text evidence="1">The sequence shown here is derived from an EMBL/GenBank/DDBJ whole genome shotgun (WGS) entry which is preliminary data.</text>
</comment>
<keyword evidence="2" id="KW-1185">Reference proteome</keyword>